<dbReference type="PATRIC" id="fig|516051.4.peg.59"/>
<accession>A0A0D5YN50</accession>
<sequence length="349" mass="39107">MVTVRYAQGFSLEQNTDYTLLKVMAPWPGADKEFKYALVPRAKLPSLTLPKGVYDAIVPVPVQTVVVTSTTHIPALESLGVLDKLIGFPDTQYVSSPAARKLISEEKIQELGSNESINTEMALALRPEVLVGFAINNQNTAYHTIENAGILVLYNGDWTEQSPLGKAEWIKFFGALFDKQTTADRIFNEIEASYQKVKSMAAKAHESPTVLSGALYKDVWYMPGGQSWAARFIADANATYLWKDSKGTGSLALSLETVLEKGQQADYWISPSQFTTYEQLQSANDHYKRFKAFKERNVYTFAATKGETGGLLYYELAPQRPDLVLKDLVHIFHPMLLPDHELFFFKPMQ</sequence>
<dbReference type="InterPro" id="IPR002491">
    <property type="entry name" value="ABC_transptr_periplasmic_BD"/>
</dbReference>
<dbReference type="PROSITE" id="PS50983">
    <property type="entry name" value="FE_B12_PBP"/>
    <property type="match status" value="1"/>
</dbReference>
<dbReference type="GO" id="GO:0071281">
    <property type="term" value="P:cellular response to iron ion"/>
    <property type="evidence" value="ECO:0007669"/>
    <property type="project" value="TreeGrafter"/>
</dbReference>
<feature type="domain" description="Fe/B12 periplasmic-binding" evidence="1">
    <location>
        <begin position="64"/>
        <end position="336"/>
    </location>
</feature>
<dbReference type="AlphaFoldDB" id="A0A0D5YN50"/>
<evidence type="ECO:0000313" key="2">
    <source>
        <dbReference type="EMBL" id="AKA33750.1"/>
    </source>
</evidence>
<reference evidence="2 3" key="1">
    <citation type="submission" date="2015-03" db="EMBL/GenBank/DDBJ databases">
        <title>Complete genome sequence of Muricauda lutaonensis CC-HSB-11T, isolated from a coastal hot spring.</title>
        <authorList>
            <person name="Kim K.M."/>
        </authorList>
    </citation>
    <scope>NUCLEOTIDE SEQUENCE [LARGE SCALE GENOMIC DNA]</scope>
    <source>
        <strain evidence="2 3">CC-HSB-11</strain>
    </source>
</reference>
<gene>
    <name evidence="2" type="ORF">VC82_58</name>
</gene>
<protein>
    <submittedName>
        <fullName evidence="2">Periplasmic-binding protein of ABC transporter</fullName>
    </submittedName>
</protein>
<proteinExistence type="predicted"/>
<dbReference type="PANTHER" id="PTHR30535">
    <property type="entry name" value="VITAMIN B12-BINDING PROTEIN"/>
    <property type="match status" value="1"/>
</dbReference>
<dbReference type="Gene3D" id="3.40.50.1980">
    <property type="entry name" value="Nitrogenase molybdenum iron protein domain"/>
    <property type="match status" value="2"/>
</dbReference>
<keyword evidence="3" id="KW-1185">Reference proteome</keyword>
<dbReference type="InterPro" id="IPR050902">
    <property type="entry name" value="ABC_Transporter_SBP"/>
</dbReference>
<dbReference type="KEGG" id="mlt:VC82_58"/>
<dbReference type="STRING" id="516051.VC82_58"/>
<dbReference type="HOGENOM" id="CLU_025776_1_0_10"/>
<name>A0A0D5YN50_9FLAO</name>
<dbReference type="Proteomes" id="UP000032726">
    <property type="component" value="Chromosome"/>
</dbReference>
<evidence type="ECO:0000313" key="3">
    <source>
        <dbReference type="Proteomes" id="UP000032726"/>
    </source>
</evidence>
<dbReference type="EMBL" id="CP011071">
    <property type="protein sequence ID" value="AKA33750.1"/>
    <property type="molecule type" value="Genomic_DNA"/>
</dbReference>
<organism evidence="2 3">
    <name type="scientific">Flagellimonas lutaonensis</name>
    <dbReference type="NCBI Taxonomy" id="516051"/>
    <lineage>
        <taxon>Bacteria</taxon>
        <taxon>Pseudomonadati</taxon>
        <taxon>Bacteroidota</taxon>
        <taxon>Flavobacteriia</taxon>
        <taxon>Flavobacteriales</taxon>
        <taxon>Flavobacteriaceae</taxon>
        <taxon>Flagellimonas</taxon>
    </lineage>
</organism>
<dbReference type="PANTHER" id="PTHR30535:SF34">
    <property type="entry name" value="MOLYBDATE-BINDING PROTEIN MOLA"/>
    <property type="match status" value="1"/>
</dbReference>
<dbReference type="SUPFAM" id="SSF53807">
    <property type="entry name" value="Helical backbone' metal receptor"/>
    <property type="match status" value="1"/>
</dbReference>
<dbReference type="Pfam" id="PF01497">
    <property type="entry name" value="Peripla_BP_2"/>
    <property type="match status" value="1"/>
</dbReference>
<evidence type="ECO:0000259" key="1">
    <source>
        <dbReference type="PROSITE" id="PS50983"/>
    </source>
</evidence>